<evidence type="ECO:0000259" key="1">
    <source>
        <dbReference type="Pfam" id="PF10988"/>
    </source>
</evidence>
<keyword evidence="3" id="KW-1185">Reference proteome</keyword>
<evidence type="ECO:0000313" key="3">
    <source>
        <dbReference type="Proteomes" id="UP000652681"/>
    </source>
</evidence>
<dbReference type="InterPro" id="IPR021255">
    <property type="entry name" value="DUF2807"/>
</dbReference>
<proteinExistence type="predicted"/>
<protein>
    <submittedName>
        <fullName evidence="2">DUF2807 domain-containing protein</fullName>
    </submittedName>
</protein>
<feature type="domain" description="Putative auto-transporter adhesin head GIN" evidence="1">
    <location>
        <begin position="40"/>
        <end position="230"/>
    </location>
</feature>
<name>A0A8J6PAR3_9FLAO</name>
<reference evidence="2" key="1">
    <citation type="submission" date="2020-09" db="EMBL/GenBank/DDBJ databases">
        <title>Taishania pollutisoli gen. nov., sp. nov., Isolated from Tetrabromobisphenol A-Contaminated Soil.</title>
        <authorList>
            <person name="Chen Q."/>
        </authorList>
    </citation>
    <scope>NUCLEOTIDE SEQUENCE</scope>
    <source>
        <strain evidence="2">CZZ-1</strain>
    </source>
</reference>
<dbReference type="Pfam" id="PF10988">
    <property type="entry name" value="DUF2807"/>
    <property type="match status" value="1"/>
</dbReference>
<dbReference type="AlphaFoldDB" id="A0A8J6PAR3"/>
<dbReference type="EMBL" id="JACVEL010000002">
    <property type="protein sequence ID" value="MBC9811728.1"/>
    <property type="molecule type" value="Genomic_DNA"/>
</dbReference>
<comment type="caution">
    <text evidence="2">The sequence shown here is derived from an EMBL/GenBank/DDBJ whole genome shotgun (WGS) entry which is preliminary data.</text>
</comment>
<dbReference type="Gene3D" id="2.160.20.120">
    <property type="match status" value="1"/>
</dbReference>
<accession>A0A8J6PAR3</accession>
<dbReference type="Proteomes" id="UP000652681">
    <property type="component" value="Unassembled WGS sequence"/>
</dbReference>
<gene>
    <name evidence="2" type="ORF">H9Y05_04485</name>
</gene>
<dbReference type="PROSITE" id="PS51257">
    <property type="entry name" value="PROKAR_LIPOPROTEIN"/>
    <property type="match status" value="1"/>
</dbReference>
<evidence type="ECO:0000313" key="2">
    <source>
        <dbReference type="EMBL" id="MBC9811728.1"/>
    </source>
</evidence>
<sequence length="247" mass="26869">MKQWLLFIPLIVLAACKKAEDRNCFKVAGKQTSLEIPLEAFHKLNVGAKLEVVLVQDSENKLVIHGRDNLINLVTYAIDDKGFLNLKNTNKCDFLRSYDKNKISVEVHFTHLDELFFEGTKNLTTTGTITSSDFKLTIQDGGATVYLNLDCQNIDATQGHGYGDFVLSGTCENANIKITSNGFGDTKGLTVTDNLVVVSSTPVVSSINAEGANTTVEINGSGNVIYVGNPLILNYIQYGSGELINGN</sequence>
<dbReference type="RefSeq" id="WP_216713609.1">
    <property type="nucleotide sequence ID" value="NZ_JACVEL010000002.1"/>
</dbReference>
<organism evidence="2 3">
    <name type="scientific">Taishania pollutisoli</name>
    <dbReference type="NCBI Taxonomy" id="2766479"/>
    <lineage>
        <taxon>Bacteria</taxon>
        <taxon>Pseudomonadati</taxon>
        <taxon>Bacteroidota</taxon>
        <taxon>Flavobacteriia</taxon>
        <taxon>Flavobacteriales</taxon>
        <taxon>Crocinitomicaceae</taxon>
        <taxon>Taishania</taxon>
    </lineage>
</organism>